<sequence length="358" mass="40789">TSAGSSKIDISMREFKEYVEVIEVMDVHHSGLNFTWNQKPKGSDGILKKIDRIVSNVDFTDCFEGSHAIFKPYLAQKAKMLKRPLRKLLFDGGNLHDNVNRLRAELDQVQADLDADPYNISLHKVEATSVVAFSEATILLEHFLKQKANIDWLKEDVFVSHYVNFLGEAGHTSGFDGPIIRLLSLRRRRILWKRMSLMRFLNFLSMGKRGLQQGDPLSPYLFTLVMEILTLMLKRKVRLSNSFSFHRYCSKLELINLCFTDDLFLFSHGDTLSTMVIKEALEEFTCASGLVPSLSKSMAYFCNVVSHTKAAILQILPFEEGRLPVKYLGVPLVSSKLIYRDCKELIEKVQASGARLEK</sequence>
<feature type="domain" description="Reverse transcriptase" evidence="1">
    <location>
        <begin position="1"/>
        <end position="332"/>
    </location>
</feature>
<accession>A0A699H7W4</accession>
<dbReference type="GO" id="GO:0003964">
    <property type="term" value="F:RNA-directed DNA polymerase activity"/>
    <property type="evidence" value="ECO:0007669"/>
    <property type="project" value="UniProtKB-KW"/>
</dbReference>
<dbReference type="PANTHER" id="PTHR33116">
    <property type="entry name" value="REVERSE TRANSCRIPTASE ZINC-BINDING DOMAIN-CONTAINING PROTEIN-RELATED-RELATED"/>
    <property type="match status" value="1"/>
</dbReference>
<feature type="non-terminal residue" evidence="2">
    <location>
        <position position="1"/>
    </location>
</feature>
<name>A0A699H7W4_TANCI</name>
<dbReference type="PROSITE" id="PS50878">
    <property type="entry name" value="RT_POL"/>
    <property type="match status" value="1"/>
</dbReference>
<proteinExistence type="predicted"/>
<dbReference type="PANTHER" id="PTHR33116:SF78">
    <property type="entry name" value="OS12G0587133 PROTEIN"/>
    <property type="match status" value="1"/>
</dbReference>
<evidence type="ECO:0000259" key="1">
    <source>
        <dbReference type="PROSITE" id="PS50878"/>
    </source>
</evidence>
<dbReference type="SUPFAM" id="SSF56672">
    <property type="entry name" value="DNA/RNA polymerases"/>
    <property type="match status" value="1"/>
</dbReference>
<keyword evidence="2" id="KW-0695">RNA-directed DNA polymerase</keyword>
<comment type="caution">
    <text evidence="2">The sequence shown here is derived from an EMBL/GenBank/DDBJ whole genome shotgun (WGS) entry which is preliminary data.</text>
</comment>
<dbReference type="Pfam" id="PF00078">
    <property type="entry name" value="RVT_1"/>
    <property type="match status" value="1"/>
</dbReference>
<dbReference type="InterPro" id="IPR043502">
    <property type="entry name" value="DNA/RNA_pol_sf"/>
</dbReference>
<protein>
    <submittedName>
        <fullName evidence="2">Putative reverse transcriptase domain, reverse transcriptase zinc-binding domain protein</fullName>
    </submittedName>
</protein>
<evidence type="ECO:0000313" key="2">
    <source>
        <dbReference type="EMBL" id="GEX32247.1"/>
    </source>
</evidence>
<dbReference type="EMBL" id="BKCJ010101603">
    <property type="protein sequence ID" value="GEX32247.1"/>
    <property type="molecule type" value="Genomic_DNA"/>
</dbReference>
<gene>
    <name evidence="2" type="ORF">Tci_304222</name>
</gene>
<keyword evidence="2" id="KW-0548">Nucleotidyltransferase</keyword>
<dbReference type="InterPro" id="IPR000477">
    <property type="entry name" value="RT_dom"/>
</dbReference>
<keyword evidence="2" id="KW-0808">Transferase</keyword>
<organism evidence="2">
    <name type="scientific">Tanacetum cinerariifolium</name>
    <name type="common">Dalmatian daisy</name>
    <name type="synonym">Chrysanthemum cinerariifolium</name>
    <dbReference type="NCBI Taxonomy" id="118510"/>
    <lineage>
        <taxon>Eukaryota</taxon>
        <taxon>Viridiplantae</taxon>
        <taxon>Streptophyta</taxon>
        <taxon>Embryophyta</taxon>
        <taxon>Tracheophyta</taxon>
        <taxon>Spermatophyta</taxon>
        <taxon>Magnoliopsida</taxon>
        <taxon>eudicotyledons</taxon>
        <taxon>Gunneridae</taxon>
        <taxon>Pentapetalae</taxon>
        <taxon>asterids</taxon>
        <taxon>campanulids</taxon>
        <taxon>Asterales</taxon>
        <taxon>Asteraceae</taxon>
        <taxon>Asteroideae</taxon>
        <taxon>Anthemideae</taxon>
        <taxon>Anthemidinae</taxon>
        <taxon>Tanacetum</taxon>
    </lineage>
</organism>
<dbReference type="AlphaFoldDB" id="A0A699H7W4"/>
<reference evidence="2" key="1">
    <citation type="journal article" date="2019" name="Sci. Rep.">
        <title>Draft genome of Tanacetum cinerariifolium, the natural source of mosquito coil.</title>
        <authorList>
            <person name="Yamashiro T."/>
            <person name="Shiraishi A."/>
            <person name="Satake H."/>
            <person name="Nakayama K."/>
        </authorList>
    </citation>
    <scope>NUCLEOTIDE SEQUENCE</scope>
</reference>